<dbReference type="SUPFAM" id="SSF54211">
    <property type="entry name" value="Ribosomal protein S5 domain 2-like"/>
    <property type="match status" value="1"/>
</dbReference>
<dbReference type="Pfam" id="PF08544">
    <property type="entry name" value="GHMP_kinases_C"/>
    <property type="match status" value="1"/>
</dbReference>
<evidence type="ECO:0000256" key="10">
    <source>
        <dbReference type="ARBA" id="ARBA00023277"/>
    </source>
</evidence>
<dbReference type="InterPro" id="IPR013750">
    <property type="entry name" value="GHMP_kinase_C_dom"/>
</dbReference>
<evidence type="ECO:0000256" key="2">
    <source>
        <dbReference type="ARBA" id="ARBA00006566"/>
    </source>
</evidence>
<evidence type="ECO:0000256" key="12">
    <source>
        <dbReference type="ARBA" id="ARBA00049538"/>
    </source>
</evidence>
<dbReference type="PRINTS" id="PR00959">
    <property type="entry name" value="MEVGALKINASE"/>
</dbReference>
<dbReference type="GO" id="GO:0005829">
    <property type="term" value="C:cytosol"/>
    <property type="evidence" value="ECO:0007669"/>
    <property type="project" value="TreeGrafter"/>
</dbReference>
<name>A0A166GCP0_9AGAM</name>
<dbReference type="GO" id="GO:0006012">
    <property type="term" value="P:galactose metabolic process"/>
    <property type="evidence" value="ECO:0007669"/>
    <property type="project" value="UniProtKB-UniPathway"/>
</dbReference>
<dbReference type="InterPro" id="IPR000705">
    <property type="entry name" value="Galactokinase"/>
</dbReference>
<dbReference type="InterPro" id="IPR006204">
    <property type="entry name" value="GHMP_kinase_N_dom"/>
</dbReference>
<evidence type="ECO:0000313" key="16">
    <source>
        <dbReference type="EMBL" id="KZP17703.1"/>
    </source>
</evidence>
<dbReference type="Pfam" id="PF10509">
    <property type="entry name" value="GalKase_gal_bdg"/>
    <property type="match status" value="1"/>
</dbReference>
<accession>A0A166GCP0</accession>
<dbReference type="Proteomes" id="UP000076532">
    <property type="component" value="Unassembled WGS sequence"/>
</dbReference>
<dbReference type="InterPro" id="IPR020568">
    <property type="entry name" value="Ribosomal_Su5_D2-typ_SF"/>
</dbReference>
<dbReference type="InterPro" id="IPR006203">
    <property type="entry name" value="GHMP_knse_ATP-bd_CS"/>
</dbReference>
<keyword evidence="8" id="KW-0067">ATP-binding</keyword>
<proteinExistence type="inferred from homology"/>
<comment type="similarity">
    <text evidence="2">Belongs to the GHMP kinase family. GalK subfamily.</text>
</comment>
<dbReference type="PANTHER" id="PTHR10457">
    <property type="entry name" value="MEVALONATE KINASE/GALACTOKINASE"/>
    <property type="match status" value="1"/>
</dbReference>
<evidence type="ECO:0000256" key="7">
    <source>
        <dbReference type="ARBA" id="ARBA00022777"/>
    </source>
</evidence>
<dbReference type="EMBL" id="KV417580">
    <property type="protein sequence ID" value="KZP17703.1"/>
    <property type="molecule type" value="Genomic_DNA"/>
</dbReference>
<dbReference type="PROSITE" id="PS00627">
    <property type="entry name" value="GHMP_KINASES_ATP"/>
    <property type="match status" value="1"/>
</dbReference>
<dbReference type="OrthoDB" id="187738at2759"/>
<evidence type="ECO:0000256" key="9">
    <source>
        <dbReference type="ARBA" id="ARBA00023144"/>
    </source>
</evidence>
<dbReference type="Gene3D" id="1.20.1440.340">
    <property type="match status" value="1"/>
</dbReference>
<dbReference type="STRING" id="436010.A0A166GCP0"/>
<dbReference type="PANTHER" id="PTHR10457:SF7">
    <property type="entry name" value="GALACTOKINASE-RELATED"/>
    <property type="match status" value="1"/>
</dbReference>
<evidence type="ECO:0000256" key="5">
    <source>
        <dbReference type="ARBA" id="ARBA00022679"/>
    </source>
</evidence>
<evidence type="ECO:0000256" key="8">
    <source>
        <dbReference type="ARBA" id="ARBA00022840"/>
    </source>
</evidence>
<comment type="catalytic activity">
    <reaction evidence="12">
        <text>alpha-D-galactose + ATP = alpha-D-galactose 1-phosphate + ADP + H(+)</text>
        <dbReference type="Rhea" id="RHEA:13553"/>
        <dbReference type="ChEBI" id="CHEBI:15378"/>
        <dbReference type="ChEBI" id="CHEBI:28061"/>
        <dbReference type="ChEBI" id="CHEBI:30616"/>
        <dbReference type="ChEBI" id="CHEBI:58336"/>
        <dbReference type="ChEBI" id="CHEBI:456216"/>
        <dbReference type="EC" id="2.7.1.6"/>
    </reaction>
    <physiologicalReaction direction="left-to-right" evidence="12">
        <dbReference type="Rhea" id="RHEA:13554"/>
    </physiologicalReaction>
</comment>
<keyword evidence="10" id="KW-0119">Carbohydrate metabolism</keyword>
<dbReference type="FunFam" id="1.20.1440.340:FF:000003">
    <property type="entry name" value="GAL1p Galactokinase"/>
    <property type="match status" value="1"/>
</dbReference>
<evidence type="ECO:0000313" key="17">
    <source>
        <dbReference type="Proteomes" id="UP000076532"/>
    </source>
</evidence>
<dbReference type="Gene3D" id="3.30.230.10">
    <property type="match status" value="1"/>
</dbReference>
<evidence type="ECO:0000259" key="13">
    <source>
        <dbReference type="Pfam" id="PF00288"/>
    </source>
</evidence>
<evidence type="ECO:0000256" key="6">
    <source>
        <dbReference type="ARBA" id="ARBA00022741"/>
    </source>
</evidence>
<keyword evidence="7" id="KW-0418">Kinase</keyword>
<evidence type="ECO:0000256" key="4">
    <source>
        <dbReference type="ARBA" id="ARBA00019487"/>
    </source>
</evidence>
<keyword evidence="5" id="KW-0808">Transferase</keyword>
<keyword evidence="9" id="KW-0299">Galactose metabolism</keyword>
<organism evidence="16 17">
    <name type="scientific">Athelia psychrophila</name>
    <dbReference type="NCBI Taxonomy" id="1759441"/>
    <lineage>
        <taxon>Eukaryota</taxon>
        <taxon>Fungi</taxon>
        <taxon>Dikarya</taxon>
        <taxon>Basidiomycota</taxon>
        <taxon>Agaricomycotina</taxon>
        <taxon>Agaricomycetes</taxon>
        <taxon>Agaricomycetidae</taxon>
        <taxon>Atheliales</taxon>
        <taxon>Atheliaceae</taxon>
        <taxon>Athelia</taxon>
    </lineage>
</organism>
<feature type="domain" description="Galactokinase N-terminal" evidence="15">
    <location>
        <begin position="35"/>
        <end position="79"/>
    </location>
</feature>
<keyword evidence="17" id="KW-1185">Reference proteome</keyword>
<feature type="domain" description="GHMP kinase N-terminal" evidence="13">
    <location>
        <begin position="150"/>
        <end position="230"/>
    </location>
</feature>
<dbReference type="EC" id="2.7.1.6" evidence="3"/>
<gene>
    <name evidence="16" type="ORF">FIBSPDRAFT_911913</name>
</gene>
<dbReference type="GO" id="GO:0004335">
    <property type="term" value="F:galactokinase activity"/>
    <property type="evidence" value="ECO:0007669"/>
    <property type="project" value="UniProtKB-EC"/>
</dbReference>
<evidence type="ECO:0000259" key="15">
    <source>
        <dbReference type="Pfam" id="PF10509"/>
    </source>
</evidence>
<evidence type="ECO:0000256" key="1">
    <source>
        <dbReference type="ARBA" id="ARBA00004947"/>
    </source>
</evidence>
<comment type="pathway">
    <text evidence="1">Carbohydrate metabolism; galactose metabolism.</text>
</comment>
<dbReference type="InterPro" id="IPR006206">
    <property type="entry name" value="Mevalonate/galactokinase"/>
</dbReference>
<evidence type="ECO:0000256" key="3">
    <source>
        <dbReference type="ARBA" id="ARBA00012315"/>
    </source>
</evidence>
<feature type="domain" description="GHMP kinase C-terminal" evidence="14">
    <location>
        <begin position="447"/>
        <end position="518"/>
    </location>
</feature>
<dbReference type="InterPro" id="IPR019539">
    <property type="entry name" value="GalKase_N"/>
</dbReference>
<evidence type="ECO:0000259" key="14">
    <source>
        <dbReference type="Pfam" id="PF08544"/>
    </source>
</evidence>
<dbReference type="PIRSF" id="PIRSF000530">
    <property type="entry name" value="Galactokinase"/>
    <property type="match status" value="1"/>
</dbReference>
<sequence length="549" mass="58927">MAAQLPIPVFTDLNELYQNLGTALNHATKWDNLAQEFEARFGRKPAYIARAPGREHVDYALFGCFPAAVERDILIACAPRAGSSVSHGPGSVVADNLHPKYTRQTFVPARKLSWHLGIDPTQLRWESYVKAGYYGVLNHYFAPGGSDNAGGPVPVDILVTGSVPAGSGLSSSAAMVVASTLAFLAVNGKLDDTAQAASEGLNKGKLVEMSMENEKRVGVNSGGMDQAASVISLAGSALYISFFPRLSAQPIPLPGAAPITSTSPASAADADSALPPRAVFVCANSLVVSDKVVHARTRYNLRVVETLVSARVLARRLGVSVGDKEKVTLREVLGRVVGEDVGKMEDMDLEVLKGALEKMVKEIEVLKPQGRDEEGVTMEEMIEWSGMSKDVFNEVYLSWVDIEATRFQLYKRAKHVFTESLRVLQFRDVCIQSNAAAESASSTAATLKALGALMNESQESCSKVFDCSCPELDELVQLARDAGAYGSRLTGAGWGGCTVSLVDEDKVDEFIAKVKASYGPYKELEGTALHEVIFATKPSSGACVYKFED</sequence>
<dbReference type="GO" id="GO:0005524">
    <property type="term" value="F:ATP binding"/>
    <property type="evidence" value="ECO:0007669"/>
    <property type="project" value="UniProtKB-KW"/>
</dbReference>
<reference evidence="16 17" key="1">
    <citation type="journal article" date="2016" name="Mol. Biol. Evol.">
        <title>Comparative Genomics of Early-Diverging Mushroom-Forming Fungi Provides Insights into the Origins of Lignocellulose Decay Capabilities.</title>
        <authorList>
            <person name="Nagy L.G."/>
            <person name="Riley R."/>
            <person name="Tritt A."/>
            <person name="Adam C."/>
            <person name="Daum C."/>
            <person name="Floudas D."/>
            <person name="Sun H."/>
            <person name="Yadav J.S."/>
            <person name="Pangilinan J."/>
            <person name="Larsson K.H."/>
            <person name="Matsuura K."/>
            <person name="Barry K."/>
            <person name="Labutti K."/>
            <person name="Kuo R."/>
            <person name="Ohm R.A."/>
            <person name="Bhattacharya S.S."/>
            <person name="Shirouzu T."/>
            <person name="Yoshinaga Y."/>
            <person name="Martin F.M."/>
            <person name="Grigoriev I.V."/>
            <person name="Hibbett D.S."/>
        </authorList>
    </citation>
    <scope>NUCLEOTIDE SEQUENCE [LARGE SCALE GENOMIC DNA]</scope>
    <source>
        <strain evidence="16 17">CBS 109695</strain>
    </source>
</reference>
<evidence type="ECO:0000256" key="11">
    <source>
        <dbReference type="ARBA" id="ARBA00029590"/>
    </source>
</evidence>
<dbReference type="UniPathway" id="UPA00214"/>
<keyword evidence="6" id="KW-0547">Nucleotide-binding</keyword>
<dbReference type="Pfam" id="PF00288">
    <property type="entry name" value="GHMP_kinases_N"/>
    <property type="match status" value="1"/>
</dbReference>
<protein>
    <recommendedName>
        <fullName evidence="4">Galactokinase</fullName>
        <ecNumber evidence="3">2.7.1.6</ecNumber>
    </recommendedName>
    <alternativeName>
        <fullName evidence="11">Galactose kinase</fullName>
    </alternativeName>
</protein>
<dbReference type="NCBIfam" id="TIGR00131">
    <property type="entry name" value="gal_kin"/>
    <property type="match status" value="1"/>
</dbReference>
<dbReference type="SUPFAM" id="SSF55060">
    <property type="entry name" value="GHMP Kinase, C-terminal domain"/>
    <property type="match status" value="1"/>
</dbReference>
<dbReference type="InterPro" id="IPR036554">
    <property type="entry name" value="GHMP_kinase_C_sf"/>
</dbReference>
<dbReference type="AlphaFoldDB" id="A0A166GCP0"/>
<dbReference type="InterPro" id="IPR014721">
    <property type="entry name" value="Ribsml_uS5_D2-typ_fold_subgr"/>
</dbReference>